<feature type="transmembrane region" description="Helical" evidence="1">
    <location>
        <begin position="281"/>
        <end position="305"/>
    </location>
</feature>
<organism evidence="2 3">
    <name type="scientific">Duganella violaceipulchra</name>
    <dbReference type="NCBI Taxonomy" id="2849652"/>
    <lineage>
        <taxon>Bacteria</taxon>
        <taxon>Pseudomonadati</taxon>
        <taxon>Pseudomonadota</taxon>
        <taxon>Betaproteobacteria</taxon>
        <taxon>Burkholderiales</taxon>
        <taxon>Oxalobacteraceae</taxon>
        <taxon>Telluria group</taxon>
        <taxon>Duganella</taxon>
    </lineage>
</organism>
<dbReference type="InterPro" id="IPR010266">
    <property type="entry name" value="NnrS"/>
</dbReference>
<evidence type="ECO:0000256" key="1">
    <source>
        <dbReference type="SAM" id="Phobius"/>
    </source>
</evidence>
<protein>
    <submittedName>
        <fullName evidence="2">Uncharacterized protein involved in response to NO</fullName>
    </submittedName>
</protein>
<proteinExistence type="predicted"/>
<reference evidence="2" key="1">
    <citation type="submission" date="2022-03" db="EMBL/GenBank/DDBJ databases">
        <title>Genome Encyclopedia of Bacteria and Archaea VI: Functional Genomics of Type Strains.</title>
        <authorList>
            <person name="Whitman W."/>
        </authorList>
    </citation>
    <scope>NUCLEOTIDE SEQUENCE</scope>
    <source>
        <strain evidence="2">HSC-15S17</strain>
    </source>
</reference>
<evidence type="ECO:0000313" key="3">
    <source>
        <dbReference type="Proteomes" id="UP001162889"/>
    </source>
</evidence>
<feature type="transmembrane region" description="Helical" evidence="1">
    <location>
        <begin position="373"/>
        <end position="398"/>
    </location>
</feature>
<name>A0ABT1GX28_9BURK</name>
<accession>A0ABT1GX28</accession>
<keyword evidence="1" id="KW-0812">Transmembrane</keyword>
<feature type="transmembrane region" description="Helical" evidence="1">
    <location>
        <begin position="345"/>
        <end position="367"/>
    </location>
</feature>
<feature type="transmembrane region" description="Helical" evidence="1">
    <location>
        <begin position="127"/>
        <end position="145"/>
    </location>
</feature>
<feature type="transmembrane region" description="Helical" evidence="1">
    <location>
        <begin position="39"/>
        <end position="56"/>
    </location>
</feature>
<comment type="caution">
    <text evidence="2">The sequence shown here is derived from an EMBL/GenBank/DDBJ whole genome shotgun (WGS) entry which is preliminary data.</text>
</comment>
<feature type="transmembrane region" description="Helical" evidence="1">
    <location>
        <begin position="105"/>
        <end position="121"/>
    </location>
</feature>
<sequence length="407" mass="44107">MMKQPAPLIPIKEPNEIRQKGHHPSSVGLALFRLGFRPFYLLAALFAMLSIPLWLVTYSRGVQMPSVNLLWHMHEMVFGFAVAVVVGFLFTAARNWTGLWTPRGWRLAAIAGTWIIGRVGMLMPSSAIGAVLDLLFIPVAMVPLYRVMWRSGKRRNLPLLGLLASLFIANLFFHANAFGLHHYSAIEATEAAILVLAVLSTVMGGRVIPGFTTNMAPDSEPKTFKHLDKASVTLVMVASLAWVTTGLAPWITAALTGSSGLLQLARLAFWSPQRTARYPLLWILHLAYAWIGGGYLLLAAASLGIASVSSAMHAIAVGGMSSLILGMIARTTIGHTGRLMRADHYELLIFVAVQCAAVARILANIVPSGIRDVLLVVAGICWVIAFGTYAVVFGPFLCMPRLDGRDG</sequence>
<feature type="transmembrane region" description="Helical" evidence="1">
    <location>
        <begin position="311"/>
        <end position="333"/>
    </location>
</feature>
<dbReference type="EMBL" id="JALJZU010000046">
    <property type="protein sequence ID" value="MCP2012844.1"/>
    <property type="molecule type" value="Genomic_DNA"/>
</dbReference>
<keyword evidence="1" id="KW-0472">Membrane</keyword>
<feature type="transmembrane region" description="Helical" evidence="1">
    <location>
        <begin position="76"/>
        <end position="93"/>
    </location>
</feature>
<gene>
    <name evidence="2" type="ORF">L1274_006615</name>
</gene>
<dbReference type="RefSeq" id="WP_262311841.1">
    <property type="nucleotide sequence ID" value="NZ_JALJZU010000046.1"/>
</dbReference>
<evidence type="ECO:0000313" key="2">
    <source>
        <dbReference type="EMBL" id="MCP2012844.1"/>
    </source>
</evidence>
<dbReference type="Pfam" id="PF05940">
    <property type="entry name" value="NnrS"/>
    <property type="match status" value="1"/>
</dbReference>
<feature type="transmembrane region" description="Helical" evidence="1">
    <location>
        <begin position="157"/>
        <end position="179"/>
    </location>
</feature>
<dbReference type="Proteomes" id="UP001162889">
    <property type="component" value="Unassembled WGS sequence"/>
</dbReference>
<feature type="transmembrane region" description="Helical" evidence="1">
    <location>
        <begin position="191"/>
        <end position="215"/>
    </location>
</feature>
<feature type="transmembrane region" description="Helical" evidence="1">
    <location>
        <begin position="227"/>
        <end position="244"/>
    </location>
</feature>
<keyword evidence="3" id="KW-1185">Reference proteome</keyword>
<keyword evidence="1" id="KW-1133">Transmembrane helix</keyword>